<evidence type="ECO:0000313" key="12">
    <source>
        <dbReference type="EMBL" id="TWP39036.1"/>
    </source>
</evidence>
<dbReference type="Gene3D" id="1.10.10.10">
    <property type="entry name" value="Winged helix-like DNA-binding domain superfamily/Winged helix DNA-binding domain"/>
    <property type="match status" value="1"/>
</dbReference>
<dbReference type="Pfam" id="PF02870">
    <property type="entry name" value="Methyltransf_1N"/>
    <property type="match status" value="1"/>
</dbReference>
<protein>
    <recommendedName>
        <fullName evidence="3">methylated-DNA--[protein]-cysteine S-methyltransferase</fullName>
        <ecNumber evidence="3">2.1.1.63</ecNumber>
    </recommendedName>
</protein>
<dbReference type="PANTHER" id="PTHR10815">
    <property type="entry name" value="METHYLATED-DNA--PROTEIN-CYSTEINE METHYLTRANSFERASE"/>
    <property type="match status" value="1"/>
</dbReference>
<dbReference type="Pfam" id="PF01035">
    <property type="entry name" value="DNA_binding_1"/>
    <property type="match status" value="1"/>
</dbReference>
<dbReference type="CDD" id="cd06445">
    <property type="entry name" value="ATase"/>
    <property type="match status" value="1"/>
</dbReference>
<keyword evidence="6" id="KW-0227">DNA damage</keyword>
<dbReference type="FunFam" id="1.10.10.10:FF:000214">
    <property type="entry name" value="Methylated-DNA--protein-cysteine methyltransferase"/>
    <property type="match status" value="1"/>
</dbReference>
<keyword evidence="7" id="KW-0234">DNA repair</keyword>
<dbReference type="GO" id="GO:0006281">
    <property type="term" value="P:DNA repair"/>
    <property type="evidence" value="ECO:0007669"/>
    <property type="project" value="UniProtKB-KW"/>
</dbReference>
<evidence type="ECO:0000256" key="8">
    <source>
        <dbReference type="ARBA" id="ARBA00049348"/>
    </source>
</evidence>
<dbReference type="InterPro" id="IPR001497">
    <property type="entry name" value="MethylDNA_cys_MeTrfase_AS"/>
</dbReference>
<evidence type="ECO:0000259" key="11">
    <source>
        <dbReference type="Pfam" id="PF02870"/>
    </source>
</evidence>
<accession>A0A563E940</accession>
<evidence type="ECO:0000313" key="13">
    <source>
        <dbReference type="Proteomes" id="UP000320244"/>
    </source>
</evidence>
<dbReference type="SUPFAM" id="SSF53155">
    <property type="entry name" value="Methylated DNA-protein cysteine methyltransferase domain"/>
    <property type="match status" value="1"/>
</dbReference>
<reference evidence="12 13" key="1">
    <citation type="submission" date="2019-05" db="EMBL/GenBank/DDBJ databases">
        <authorList>
            <person name="Lee S.D."/>
        </authorList>
    </citation>
    <scope>NUCLEOTIDE SEQUENCE [LARGE SCALE GENOMIC DNA]</scope>
    <source>
        <strain evidence="12 13">C5-26</strain>
    </source>
</reference>
<keyword evidence="5 12" id="KW-0808">Transferase</keyword>
<keyword evidence="13" id="KW-1185">Reference proteome</keyword>
<comment type="catalytic activity">
    <reaction evidence="8">
        <text>a 6-O-methyl-2'-deoxyguanosine in DNA + L-cysteinyl-[protein] = S-methyl-L-cysteinyl-[protein] + a 2'-deoxyguanosine in DNA</text>
        <dbReference type="Rhea" id="RHEA:24000"/>
        <dbReference type="Rhea" id="RHEA-COMP:10131"/>
        <dbReference type="Rhea" id="RHEA-COMP:10132"/>
        <dbReference type="Rhea" id="RHEA-COMP:11367"/>
        <dbReference type="Rhea" id="RHEA-COMP:11368"/>
        <dbReference type="ChEBI" id="CHEBI:29950"/>
        <dbReference type="ChEBI" id="CHEBI:82612"/>
        <dbReference type="ChEBI" id="CHEBI:85445"/>
        <dbReference type="ChEBI" id="CHEBI:85448"/>
        <dbReference type="EC" id="2.1.1.63"/>
    </reaction>
</comment>
<dbReference type="OrthoDB" id="9802228at2"/>
<evidence type="ECO:0000256" key="2">
    <source>
        <dbReference type="ARBA" id="ARBA00008711"/>
    </source>
</evidence>
<feature type="compositionally biased region" description="Basic and acidic residues" evidence="9">
    <location>
        <begin position="1"/>
        <end position="14"/>
    </location>
</feature>
<dbReference type="GO" id="GO:0003908">
    <property type="term" value="F:methylated-DNA-[protein]-cysteine S-methyltransferase activity"/>
    <property type="evidence" value="ECO:0007669"/>
    <property type="project" value="UniProtKB-EC"/>
</dbReference>
<gene>
    <name evidence="12" type="ORF">FGL98_01210</name>
</gene>
<feature type="domain" description="Methylguanine DNA methyltransferase ribonuclease-like" evidence="11">
    <location>
        <begin position="43"/>
        <end position="119"/>
    </location>
</feature>
<comment type="caution">
    <text evidence="12">The sequence shown here is derived from an EMBL/GenBank/DDBJ whole genome shotgun (WGS) entry which is preliminary data.</text>
</comment>
<dbReference type="NCBIfam" id="TIGR00589">
    <property type="entry name" value="ogt"/>
    <property type="match status" value="1"/>
</dbReference>
<dbReference type="Proteomes" id="UP000320244">
    <property type="component" value="Unassembled WGS sequence"/>
</dbReference>
<dbReference type="PROSITE" id="PS00374">
    <property type="entry name" value="MGMT"/>
    <property type="match status" value="1"/>
</dbReference>
<comment type="catalytic activity">
    <reaction evidence="1">
        <text>a 4-O-methyl-thymidine in DNA + L-cysteinyl-[protein] = a thymidine in DNA + S-methyl-L-cysteinyl-[protein]</text>
        <dbReference type="Rhea" id="RHEA:53428"/>
        <dbReference type="Rhea" id="RHEA-COMP:10131"/>
        <dbReference type="Rhea" id="RHEA-COMP:10132"/>
        <dbReference type="Rhea" id="RHEA-COMP:13555"/>
        <dbReference type="Rhea" id="RHEA-COMP:13556"/>
        <dbReference type="ChEBI" id="CHEBI:29950"/>
        <dbReference type="ChEBI" id="CHEBI:82612"/>
        <dbReference type="ChEBI" id="CHEBI:137386"/>
        <dbReference type="ChEBI" id="CHEBI:137387"/>
        <dbReference type="EC" id="2.1.1.63"/>
    </reaction>
</comment>
<dbReference type="InterPro" id="IPR014048">
    <property type="entry name" value="MethylDNA_cys_MeTrfase_DNA-bd"/>
</dbReference>
<evidence type="ECO:0000256" key="4">
    <source>
        <dbReference type="ARBA" id="ARBA00022603"/>
    </source>
</evidence>
<evidence type="ECO:0000256" key="6">
    <source>
        <dbReference type="ARBA" id="ARBA00022763"/>
    </source>
</evidence>
<evidence type="ECO:0000256" key="9">
    <source>
        <dbReference type="SAM" id="MobiDB-lite"/>
    </source>
</evidence>
<dbReference type="SUPFAM" id="SSF46767">
    <property type="entry name" value="Methylated DNA-protein cysteine methyltransferase, C-terminal domain"/>
    <property type="match status" value="1"/>
</dbReference>
<evidence type="ECO:0000256" key="3">
    <source>
        <dbReference type="ARBA" id="ARBA00011918"/>
    </source>
</evidence>
<evidence type="ECO:0000256" key="7">
    <source>
        <dbReference type="ARBA" id="ARBA00023204"/>
    </source>
</evidence>
<dbReference type="EMBL" id="VCQV01000001">
    <property type="protein sequence ID" value="TWP39036.1"/>
    <property type="molecule type" value="Genomic_DNA"/>
</dbReference>
<dbReference type="RefSeq" id="WP_146314817.1">
    <property type="nucleotide sequence ID" value="NZ_VCQV01000001.1"/>
</dbReference>
<dbReference type="Gene3D" id="3.30.160.70">
    <property type="entry name" value="Methylated DNA-protein cysteine methyltransferase domain"/>
    <property type="match status" value="1"/>
</dbReference>
<dbReference type="PANTHER" id="PTHR10815:SF5">
    <property type="entry name" value="METHYLATED-DNA--PROTEIN-CYSTEINE METHYLTRANSFERASE"/>
    <property type="match status" value="1"/>
</dbReference>
<feature type="region of interest" description="Disordered" evidence="9">
    <location>
        <begin position="1"/>
        <end position="22"/>
    </location>
</feature>
<sequence length="208" mass="22155">MRPTEDQVVHELQDRTSPSAESMAALHRRLESGAERDGMLDVAYRTLDTAVGSLLLAATPTGLVRIAYAVQGHEAALEALAAAVSPRILEAPGRLDDAAREIEEYLAGGRRTFDLPLDFALSHGFRQTVQRFLPTIGYGQTYSYTRVAAEVGNPKAVRAVGSACATNPLPLVVPCHRVLPASGSVGRYAGGAEAKSVLLAMERTTTGR</sequence>
<evidence type="ECO:0000256" key="1">
    <source>
        <dbReference type="ARBA" id="ARBA00001286"/>
    </source>
</evidence>
<dbReference type="InterPro" id="IPR036388">
    <property type="entry name" value="WH-like_DNA-bd_sf"/>
</dbReference>
<dbReference type="EC" id="2.1.1.63" evidence="3"/>
<evidence type="ECO:0000259" key="10">
    <source>
        <dbReference type="Pfam" id="PF01035"/>
    </source>
</evidence>
<organism evidence="12 13">
    <name type="scientific">Leekyejoonella antrihumi</name>
    <dbReference type="NCBI Taxonomy" id="1660198"/>
    <lineage>
        <taxon>Bacteria</taxon>
        <taxon>Bacillati</taxon>
        <taxon>Actinomycetota</taxon>
        <taxon>Actinomycetes</taxon>
        <taxon>Micrococcales</taxon>
        <taxon>Dermacoccaceae</taxon>
        <taxon>Leekyejoonella</taxon>
    </lineage>
</organism>
<keyword evidence="4 12" id="KW-0489">Methyltransferase</keyword>
<evidence type="ECO:0000256" key="5">
    <source>
        <dbReference type="ARBA" id="ARBA00022679"/>
    </source>
</evidence>
<dbReference type="InterPro" id="IPR036217">
    <property type="entry name" value="MethylDNA_cys_MeTrfase_DNAb"/>
</dbReference>
<name>A0A563E940_9MICO</name>
<feature type="domain" description="Methylated-DNA-[protein]-cysteine S-methyltransferase DNA binding" evidence="10">
    <location>
        <begin position="125"/>
        <end position="203"/>
    </location>
</feature>
<reference evidence="12 13" key="2">
    <citation type="submission" date="2019-08" db="EMBL/GenBank/DDBJ databases">
        <title>Jejuicoccus antrihumi gen. nov., sp. nov., a new member of the family Dermacoccaceae isolated from a cave.</title>
        <authorList>
            <person name="Schumann P."/>
            <person name="Kim I.S."/>
        </authorList>
    </citation>
    <scope>NUCLEOTIDE SEQUENCE [LARGE SCALE GENOMIC DNA]</scope>
    <source>
        <strain evidence="12 13">C5-26</strain>
    </source>
</reference>
<dbReference type="InterPro" id="IPR008332">
    <property type="entry name" value="MethylG_MeTrfase_N"/>
</dbReference>
<dbReference type="GO" id="GO:0032259">
    <property type="term" value="P:methylation"/>
    <property type="evidence" value="ECO:0007669"/>
    <property type="project" value="UniProtKB-KW"/>
</dbReference>
<dbReference type="AlphaFoldDB" id="A0A563E940"/>
<comment type="similarity">
    <text evidence="2">Belongs to the MGMT family.</text>
</comment>
<dbReference type="InterPro" id="IPR036631">
    <property type="entry name" value="MGMT_N_sf"/>
</dbReference>
<proteinExistence type="inferred from homology"/>